<sequence length="463" mass="54081">MFIDMLLTNPERRQLQLIEAIRSQRRVEFTELSKLLKWPYVSTQQVYRRLVTNYQAITGKKISKKALVDQCDWIDRVLTQTLVRNSVAYRCLLAAIREQPKPLLPVGNTTILTRLTPFVKWLADHNLTYNMRTNELQGDERLIRIFGWQLCELGNEDLKLTADEDDYLQALAKSVPAKVKQSHAVTRFLQVTAIRLSKYKYLTQESQPSPKSKRNELMRFTSLPAKSQNIKFNLAEVYWLQYMVTYSPYFVDTHTTKLVRPKERAVLPYLIQLVVKTVITRLQVYRSPLYFEELDEYLMESIQFAILLKQPAIKLNEPDEVEAIPELKHIVAVLTKDIPELTQFADEMTQVLSRYLAPFISQKHVQVSYPNKLDDYVIGVLQQRLMTRFMSIDWQLRPLPISTEVTTPLFQIVVSPANPAKNQYYWLPWLSIENNVRLLLEKIGRWLQSVVWTTSSTKVPVAK</sequence>
<evidence type="ECO:0008006" key="3">
    <source>
        <dbReference type="Google" id="ProtNLM"/>
    </source>
</evidence>
<dbReference type="EMBL" id="BKAM01000010">
    <property type="protein sequence ID" value="GEP72155.1"/>
    <property type="molecule type" value="Genomic_DNA"/>
</dbReference>
<dbReference type="OrthoDB" id="2172257at2"/>
<reference evidence="1 2" key="1">
    <citation type="submission" date="2019-07" db="EMBL/GenBank/DDBJ databases">
        <title>Whole genome shotgun sequence of Lactobacillus rapi NBRC 109618.</title>
        <authorList>
            <person name="Hosoyama A."/>
            <person name="Uohara A."/>
            <person name="Ohji S."/>
            <person name="Ichikawa N."/>
        </authorList>
    </citation>
    <scope>NUCLEOTIDE SEQUENCE [LARGE SCALE GENOMIC DNA]</scope>
    <source>
        <strain evidence="1 2">NBRC 109618</strain>
    </source>
</reference>
<protein>
    <recommendedName>
        <fullName evidence="3">Mga helix-turn-helix domain-containing protein</fullName>
    </recommendedName>
</protein>
<dbReference type="Proteomes" id="UP000321569">
    <property type="component" value="Unassembled WGS sequence"/>
</dbReference>
<name>A0A512PLU3_9LACO</name>
<comment type="caution">
    <text evidence="1">The sequence shown here is derived from an EMBL/GenBank/DDBJ whole genome shotgun (WGS) entry which is preliminary data.</text>
</comment>
<evidence type="ECO:0000313" key="1">
    <source>
        <dbReference type="EMBL" id="GEP72155.1"/>
    </source>
</evidence>
<evidence type="ECO:0000313" key="2">
    <source>
        <dbReference type="Proteomes" id="UP000321569"/>
    </source>
</evidence>
<organism evidence="1 2">
    <name type="scientific">Lentilactobacillus rapi</name>
    <dbReference type="NCBI Taxonomy" id="481723"/>
    <lineage>
        <taxon>Bacteria</taxon>
        <taxon>Bacillati</taxon>
        <taxon>Bacillota</taxon>
        <taxon>Bacilli</taxon>
        <taxon>Lactobacillales</taxon>
        <taxon>Lactobacillaceae</taxon>
        <taxon>Lentilactobacillus</taxon>
    </lineage>
</organism>
<dbReference type="STRING" id="1423795.FD12_GL002647"/>
<gene>
    <name evidence="1" type="ORF">LRA02_10230</name>
</gene>
<accession>A0A512PLU3</accession>
<dbReference type="RefSeq" id="WP_056982379.1">
    <property type="nucleotide sequence ID" value="NZ_BKAM01000010.1"/>
</dbReference>
<proteinExistence type="predicted"/>
<dbReference type="AlphaFoldDB" id="A0A512PLU3"/>